<name>A0A0K9PEL3_ZOSMR</name>
<dbReference type="InterPro" id="IPR008949">
    <property type="entry name" value="Isoprenoid_synthase_dom_sf"/>
</dbReference>
<gene>
    <name evidence="7" type="ORF">ZOSMA_26G01520</name>
</gene>
<dbReference type="Pfam" id="PF03936">
    <property type="entry name" value="Terpene_synth_C"/>
    <property type="match status" value="1"/>
</dbReference>
<evidence type="ECO:0000313" key="7">
    <source>
        <dbReference type="EMBL" id="KMZ67401.1"/>
    </source>
</evidence>
<dbReference type="InterPro" id="IPR036965">
    <property type="entry name" value="Terpene_synth_N_sf"/>
</dbReference>
<sequence length="597" mass="69211">MSSSSSVWSIAIHPDKRCNLISGLKQWKIFSIPASFPAKSKFRVLRSVKKGKVLEGEISCSSFSKAFENPSIDILSYCDNIYTKLYIVDSLEKLGVQHHFEDVMQRFLDEIYSLWMQNDEQMCSEMITCAMAFRILRMNGYVVSSGKLERFNEDRYYINSTDFDFNDIGSILELYKASQIKLFQDEEVLGKLILRTFKFLKRMISLPPNDGNEATTFLRQEVDYALRYQSYSNLARIEHRRNIENFYLPYIAAMNNKSPKFQQNICMGDILGLAVKEFNTVQRIYQSELVLIQRWVKKTRFDELKFARQKEIYCYFSAAAAHFPVEMSGVRMWWTKSSILVTLVDDFFDMGSSKAEQLNFIQLIERWDEDYSKDCCSQQVRILFSALYTTINELGEEASLLQDRDVKSHIIEIWLDTVNTMKVESDWVRERTVPTLDQYMKNGCTSIGLGPIILPTLYFVGPKIAYNVIKNPGFHNIFRLVSTCGRIINDMQSFQRESKEGKLNGITLRVLHGGGKISEEAAAKDMMDMVEANRTQLLRLVLQEEGSVIPRNCRDLFWKMSNNFYVFYARNDGFSSPTEMMKHVNDVLFQPLVLPIS</sequence>
<evidence type="ECO:0000259" key="5">
    <source>
        <dbReference type="Pfam" id="PF01397"/>
    </source>
</evidence>
<evidence type="ECO:0000259" key="6">
    <source>
        <dbReference type="Pfam" id="PF03936"/>
    </source>
</evidence>
<dbReference type="AlphaFoldDB" id="A0A0K9PEL3"/>
<feature type="domain" description="Terpene synthase N-terminal" evidence="5">
    <location>
        <begin position="77"/>
        <end position="226"/>
    </location>
</feature>
<dbReference type="GO" id="GO:0016102">
    <property type="term" value="P:diterpenoid biosynthetic process"/>
    <property type="evidence" value="ECO:0000318"/>
    <property type="project" value="GO_Central"/>
</dbReference>
<dbReference type="InterPro" id="IPR008930">
    <property type="entry name" value="Terpenoid_cyclase/PrenylTrfase"/>
</dbReference>
<keyword evidence="2" id="KW-0479">Metal-binding</keyword>
<dbReference type="EMBL" id="LFYR01000915">
    <property type="protein sequence ID" value="KMZ67401.1"/>
    <property type="molecule type" value="Genomic_DNA"/>
</dbReference>
<dbReference type="Gene3D" id="1.50.10.130">
    <property type="entry name" value="Terpene synthase, N-terminal domain"/>
    <property type="match status" value="1"/>
</dbReference>
<comment type="caution">
    <text evidence="7">The sequence shown here is derived from an EMBL/GenBank/DDBJ whole genome shotgun (WGS) entry which is preliminary data.</text>
</comment>
<dbReference type="Pfam" id="PF01397">
    <property type="entry name" value="Terpene_synth"/>
    <property type="match status" value="1"/>
</dbReference>
<evidence type="ECO:0000256" key="2">
    <source>
        <dbReference type="ARBA" id="ARBA00022723"/>
    </source>
</evidence>
<dbReference type="InterPro" id="IPR001906">
    <property type="entry name" value="Terpene_synth_N"/>
</dbReference>
<dbReference type="GO" id="GO:0000287">
    <property type="term" value="F:magnesium ion binding"/>
    <property type="evidence" value="ECO:0000318"/>
    <property type="project" value="GO_Central"/>
</dbReference>
<dbReference type="OMA" id="FHNSIHG"/>
<organism evidence="7 8">
    <name type="scientific">Zostera marina</name>
    <name type="common">Eelgrass</name>
    <dbReference type="NCBI Taxonomy" id="29655"/>
    <lineage>
        <taxon>Eukaryota</taxon>
        <taxon>Viridiplantae</taxon>
        <taxon>Streptophyta</taxon>
        <taxon>Embryophyta</taxon>
        <taxon>Tracheophyta</taxon>
        <taxon>Spermatophyta</taxon>
        <taxon>Magnoliopsida</taxon>
        <taxon>Liliopsida</taxon>
        <taxon>Zosteraceae</taxon>
        <taxon>Zostera</taxon>
    </lineage>
</organism>
<comment type="cofactor">
    <cofactor evidence="1">
        <name>Mg(2+)</name>
        <dbReference type="ChEBI" id="CHEBI:18420"/>
    </cofactor>
</comment>
<evidence type="ECO:0000256" key="1">
    <source>
        <dbReference type="ARBA" id="ARBA00001946"/>
    </source>
</evidence>
<accession>A0A0K9PEL3</accession>
<dbReference type="GO" id="GO:0010333">
    <property type="term" value="F:terpene synthase activity"/>
    <property type="evidence" value="ECO:0000318"/>
    <property type="project" value="GO_Central"/>
</dbReference>
<dbReference type="Proteomes" id="UP000036987">
    <property type="component" value="Unassembled WGS sequence"/>
</dbReference>
<dbReference type="SUPFAM" id="SSF48576">
    <property type="entry name" value="Terpenoid synthases"/>
    <property type="match status" value="1"/>
</dbReference>
<dbReference type="OrthoDB" id="2343925at2759"/>
<dbReference type="PANTHER" id="PTHR31739:SF3">
    <property type="entry name" value="ENT-KAUR-16-ENE SYNTHASE, CHLOROPLASTIC"/>
    <property type="match status" value="1"/>
</dbReference>
<evidence type="ECO:0000256" key="3">
    <source>
        <dbReference type="ARBA" id="ARBA00022842"/>
    </source>
</evidence>
<reference evidence="8" key="1">
    <citation type="journal article" date="2016" name="Nature">
        <title>The genome of the seagrass Zostera marina reveals angiosperm adaptation to the sea.</title>
        <authorList>
            <person name="Olsen J.L."/>
            <person name="Rouze P."/>
            <person name="Verhelst B."/>
            <person name="Lin Y.-C."/>
            <person name="Bayer T."/>
            <person name="Collen J."/>
            <person name="Dattolo E."/>
            <person name="De Paoli E."/>
            <person name="Dittami S."/>
            <person name="Maumus F."/>
            <person name="Michel G."/>
            <person name="Kersting A."/>
            <person name="Lauritano C."/>
            <person name="Lohaus R."/>
            <person name="Toepel M."/>
            <person name="Tonon T."/>
            <person name="Vanneste K."/>
            <person name="Amirebrahimi M."/>
            <person name="Brakel J."/>
            <person name="Bostroem C."/>
            <person name="Chovatia M."/>
            <person name="Grimwood J."/>
            <person name="Jenkins J.W."/>
            <person name="Jueterbock A."/>
            <person name="Mraz A."/>
            <person name="Stam W.T."/>
            <person name="Tice H."/>
            <person name="Bornberg-Bauer E."/>
            <person name="Green P.J."/>
            <person name="Pearson G.A."/>
            <person name="Procaccini G."/>
            <person name="Duarte C.M."/>
            <person name="Schmutz J."/>
            <person name="Reusch T.B.H."/>
            <person name="Van de Peer Y."/>
        </authorList>
    </citation>
    <scope>NUCLEOTIDE SEQUENCE [LARGE SCALE GENOMIC DNA]</scope>
    <source>
        <strain evidence="8">cv. Finnish</strain>
    </source>
</reference>
<proteinExistence type="predicted"/>
<evidence type="ECO:0000256" key="4">
    <source>
        <dbReference type="ARBA" id="ARBA00023239"/>
    </source>
</evidence>
<dbReference type="STRING" id="29655.A0A0K9PEL3"/>
<keyword evidence="3" id="KW-0460">Magnesium</keyword>
<dbReference type="SUPFAM" id="SSF48239">
    <property type="entry name" value="Terpenoid cyclases/Protein prenyltransferases"/>
    <property type="match status" value="1"/>
</dbReference>
<keyword evidence="8" id="KW-1185">Reference proteome</keyword>
<dbReference type="Gene3D" id="1.10.600.10">
    <property type="entry name" value="Farnesyl Diphosphate Synthase"/>
    <property type="match status" value="1"/>
</dbReference>
<feature type="domain" description="Terpene synthase metal-binding" evidence="6">
    <location>
        <begin position="298"/>
        <end position="534"/>
    </location>
</feature>
<dbReference type="InterPro" id="IPR050148">
    <property type="entry name" value="Terpene_synthase-like"/>
</dbReference>
<dbReference type="PANTHER" id="PTHR31739">
    <property type="entry name" value="ENT-COPALYL DIPHOSPHATE SYNTHASE, CHLOROPLASTIC"/>
    <property type="match status" value="1"/>
</dbReference>
<evidence type="ECO:0000313" key="8">
    <source>
        <dbReference type="Proteomes" id="UP000036987"/>
    </source>
</evidence>
<dbReference type="InterPro" id="IPR005630">
    <property type="entry name" value="Terpene_synthase_metal-bd"/>
</dbReference>
<keyword evidence="4" id="KW-0456">Lyase</keyword>
<protein>
    <submittedName>
        <fullName evidence="7">Clade-E Terpene synthase, putative Ent-kaur-16-ene synthase, chloroplastic</fullName>
    </submittedName>
</protein>
<dbReference type="FunFam" id="1.10.600.10:FF:000005">
    <property type="entry name" value="Ent-kaur-16-ene synthase, chloroplastic"/>
    <property type="match status" value="1"/>
</dbReference>